<protein>
    <recommendedName>
        <fullName evidence="4">Calx-beta domain-containing protein</fullName>
    </recommendedName>
</protein>
<feature type="domain" description="Calx-beta" evidence="4">
    <location>
        <begin position="671"/>
        <end position="781"/>
    </location>
</feature>
<sequence length="1455" mass="151768">MNNRIIHLHLFSVLLLAPMAGQLSAADISFASSASNGLESTDPNIPIVVTGTGNISFIVKLDNPNGGTATHDGSTWTNYQTDDDPNTYTADDYDNIYNQANLAGTGNYYYVTIDDSYSSSPTTVYVSIAVDADNNWEGGPGTYETIGLTIEVDDWDETTTSTHTYSIQDDDTRPSLSFTVDNSNADEYEGYSYIYVYPSGTYRIGTTATVVLSLTNGTSSDNDHSHPTGFNSTTTHTLTIAESPGWARFYYRAAHDTQDEPDETFEISFSSAEQALINGSITTHTHTINDNDAAPDVYFSSAGVTVNEDMGGQSNLTATVVLSEGSGYDNTSINYTVTGTATGNNGAAEHNLSDNSVTFSSAGDDTEDITFTITDDTFFEGATNETIILTLSSPTLLTLDDTRQITYTVSITDNDATPVLAFHSNASYAPASGTEATASPDIRLEMNAASGYTSGLATTATISLSSATATVNNGSNDPYDFTLYDTDATYTITIPAYSSSSAAIDLTIVDDDYYEANENIVLAFTALTNASGSGTHTYTLTQDDSDDPKPVIGFQTSGPTSVTEGAATTTTSTNITVTLNASGGSGLDVGFTYSVTDLDALSVGADAETGTDFTDVGTGTGTISAYSQTVTIPFEVIGDAIYELDHTVALTMALAGGEEDATLATDGTAVHNVTIVDDDSAPIIQFTESSLETTEPLGASGVTITIDKSGSTELTATVTLADAGTGTATDNDNADLDDYDVTNMGTVSFGPSDTQKSFTLTVDNDELYEGSTDETANFTLTALTNSTISGNTALAFSIEDNEAIPTIYFDSGSSDDSGAETTASPTLTVTLSGKSAFASTIEYSAAAKTGQATTNYVTSGDYTLSANTLTIAANSLTGTVPLSITTDALYELAEIITVSLANPCDAADSYCSGGTNQSHDYTINASADSDQPVLDFAATASSFSEANGSGTVTVELSTATGYPATVTHGISGTSTAAGSGVDYTYTAGGLTFEPELADGTAAVTSKTIPFTFTDDATNEPDEFIVVDLTGQSYALSTGDNRHTVTLTDSDLPPVVSFSVTNTLVNGSETADASTNAITVAEADATVTLQIDLASASDYNITVNYAVDTGQTTATGSGADYTLANGAVTFTGNIDNGGSGETSKTFTINLTNDDLFEINETLVVELTSGTSTSSETVTFGSANEKTITITSEDAAPTFYFTDTDGAGTADEEDETQNINVTIAEAGTTVKVDYAVTGTARNGYDFVLADGTLTYTAGVTTQNIALVVKEDVVDEAPQTVILTLSANADATSQEHATLTNIYTWTITDDDDVPYLSFSELTPTATENSGSYTVRVYLDDNAGDAVRDTSEYEIIAHINTNASGSATDSDNKITGAQNGLEYWDYTAFSNTSVTIAAGDEYGEATITLSNDAVPEPSQTIYVDLTMSNVYGQVNTGNDNMVLTITDSDSDPTVAWSVT</sequence>
<organism evidence="5">
    <name type="scientific">marine metagenome</name>
    <dbReference type="NCBI Taxonomy" id="408172"/>
    <lineage>
        <taxon>unclassified sequences</taxon>
        <taxon>metagenomes</taxon>
        <taxon>ecological metagenomes</taxon>
    </lineage>
</organism>
<keyword evidence="3" id="KW-0106">Calcium</keyword>
<evidence type="ECO:0000256" key="1">
    <source>
        <dbReference type="ARBA" id="ARBA00022729"/>
    </source>
</evidence>
<dbReference type="InterPro" id="IPR003644">
    <property type="entry name" value="Calx_beta"/>
</dbReference>
<reference evidence="5" key="1">
    <citation type="submission" date="2018-05" db="EMBL/GenBank/DDBJ databases">
        <authorList>
            <person name="Lanie J.A."/>
            <person name="Ng W.-L."/>
            <person name="Kazmierczak K.M."/>
            <person name="Andrzejewski T.M."/>
            <person name="Davidsen T.M."/>
            <person name="Wayne K.J."/>
            <person name="Tettelin H."/>
            <person name="Glass J.I."/>
            <person name="Rusch D."/>
            <person name="Podicherti R."/>
            <person name="Tsui H.-C.T."/>
            <person name="Winkler M.E."/>
        </authorList>
    </citation>
    <scope>NUCLEOTIDE SEQUENCE</scope>
</reference>
<dbReference type="GO" id="GO:0016020">
    <property type="term" value="C:membrane"/>
    <property type="evidence" value="ECO:0007669"/>
    <property type="project" value="InterPro"/>
</dbReference>
<dbReference type="SUPFAM" id="SSF141072">
    <property type="entry name" value="CalX-like"/>
    <property type="match status" value="10"/>
</dbReference>
<feature type="non-terminal residue" evidence="5">
    <location>
        <position position="1455"/>
    </location>
</feature>
<evidence type="ECO:0000259" key="4">
    <source>
        <dbReference type="SMART" id="SM00237"/>
    </source>
</evidence>
<accession>A0A381UT51</accession>
<gene>
    <name evidence="5" type="ORF">METZ01_LOCUS83381</name>
</gene>
<evidence type="ECO:0000256" key="3">
    <source>
        <dbReference type="ARBA" id="ARBA00022837"/>
    </source>
</evidence>
<name>A0A381UT51_9ZZZZ</name>
<keyword evidence="2" id="KW-0677">Repeat</keyword>
<feature type="domain" description="Calx-beta" evidence="4">
    <location>
        <begin position="284"/>
        <end position="392"/>
    </location>
</feature>
<proteinExistence type="predicted"/>
<dbReference type="InterPro" id="IPR026919">
    <property type="entry name" value="ADGRV1"/>
</dbReference>
<keyword evidence="1" id="KW-0732">Signal</keyword>
<dbReference type="GO" id="GO:0004930">
    <property type="term" value="F:G protein-coupled receptor activity"/>
    <property type="evidence" value="ECO:0007669"/>
    <property type="project" value="InterPro"/>
</dbReference>
<dbReference type="InterPro" id="IPR038081">
    <property type="entry name" value="CalX-like_sf"/>
</dbReference>
<dbReference type="Pfam" id="PF03160">
    <property type="entry name" value="Calx-beta"/>
    <property type="match status" value="7"/>
</dbReference>
<dbReference type="Gene3D" id="2.60.40.2030">
    <property type="match status" value="10"/>
</dbReference>
<dbReference type="EMBL" id="UINC01006940">
    <property type="protein sequence ID" value="SVA30527.1"/>
    <property type="molecule type" value="Genomic_DNA"/>
</dbReference>
<dbReference type="PANTHER" id="PTHR46682:SF1">
    <property type="entry name" value="ADHESION G-PROTEIN COUPLED RECEPTOR V1"/>
    <property type="match status" value="1"/>
</dbReference>
<evidence type="ECO:0000256" key="2">
    <source>
        <dbReference type="ARBA" id="ARBA00022737"/>
    </source>
</evidence>
<evidence type="ECO:0000313" key="5">
    <source>
        <dbReference type="EMBL" id="SVA30527.1"/>
    </source>
</evidence>
<dbReference type="PANTHER" id="PTHR46682">
    <property type="entry name" value="ADHESION G-PROTEIN COUPLED RECEPTOR V1"/>
    <property type="match status" value="1"/>
</dbReference>
<dbReference type="SMART" id="SM00237">
    <property type="entry name" value="Calx_beta"/>
    <property type="match status" value="4"/>
</dbReference>
<feature type="domain" description="Calx-beta" evidence="4">
    <location>
        <begin position="923"/>
        <end position="1029"/>
    </location>
</feature>
<feature type="domain" description="Calx-beta" evidence="4">
    <location>
        <begin position="1044"/>
        <end position="1166"/>
    </location>
</feature>